<dbReference type="PANTHER" id="PTHR33375:SF1">
    <property type="entry name" value="CHROMOSOME-PARTITIONING PROTEIN PARB-RELATED"/>
    <property type="match status" value="1"/>
</dbReference>
<evidence type="ECO:0000256" key="1">
    <source>
        <dbReference type="ARBA" id="ARBA00006295"/>
    </source>
</evidence>
<dbReference type="SUPFAM" id="SSF109709">
    <property type="entry name" value="KorB DNA-binding domain-like"/>
    <property type="match status" value="1"/>
</dbReference>
<feature type="compositionally biased region" description="Polar residues" evidence="2">
    <location>
        <begin position="10"/>
        <end position="30"/>
    </location>
</feature>
<dbReference type="Pfam" id="PF07506">
    <property type="entry name" value="RepB"/>
    <property type="match status" value="1"/>
</dbReference>
<evidence type="ECO:0000256" key="2">
    <source>
        <dbReference type="SAM" id="MobiDB-lite"/>
    </source>
</evidence>
<evidence type="ECO:0000259" key="3">
    <source>
        <dbReference type="SMART" id="SM00470"/>
    </source>
</evidence>
<protein>
    <submittedName>
        <fullName evidence="4">Plasmid partitioning protein RepB</fullName>
    </submittedName>
</protein>
<dbReference type="InterPro" id="IPR017819">
    <property type="entry name" value="Plasmid_partition_RepB"/>
</dbReference>
<dbReference type="SUPFAM" id="SSF110849">
    <property type="entry name" value="ParB/Sulfiredoxin"/>
    <property type="match status" value="1"/>
</dbReference>
<keyword evidence="4" id="KW-0614">Plasmid</keyword>
<reference evidence="4 5" key="1">
    <citation type="submission" date="2023-10" db="EMBL/GenBank/DDBJ databases">
        <title>Novel methanotroph of the genus Methylocapsa from a subarctic wetland.</title>
        <authorList>
            <person name="Belova S.E."/>
            <person name="Oshkin I.Y."/>
            <person name="Miroshnikov K."/>
            <person name="Dedysh S.N."/>
        </authorList>
    </citation>
    <scope>NUCLEOTIDE SEQUENCE [LARGE SCALE GENOMIC DNA]</scope>
    <source>
        <strain evidence="4 5">RX1</strain>
        <plasmid evidence="4 5">pRX1</plasmid>
    </source>
</reference>
<keyword evidence="5" id="KW-1185">Reference proteome</keyword>
<dbReference type="CDD" id="cd16405">
    <property type="entry name" value="RepB_like_N"/>
    <property type="match status" value="1"/>
</dbReference>
<comment type="similarity">
    <text evidence="1">Belongs to the ParB family.</text>
</comment>
<organism evidence="4 5">
    <name type="scientific">Methylocapsa polymorpha</name>
    <dbReference type="NCBI Taxonomy" id="3080828"/>
    <lineage>
        <taxon>Bacteria</taxon>
        <taxon>Pseudomonadati</taxon>
        <taxon>Pseudomonadota</taxon>
        <taxon>Alphaproteobacteria</taxon>
        <taxon>Hyphomicrobiales</taxon>
        <taxon>Beijerinckiaceae</taxon>
        <taxon>Methylocapsa</taxon>
    </lineage>
</organism>
<proteinExistence type="inferred from homology"/>
<dbReference type="InterPro" id="IPR011111">
    <property type="entry name" value="Plasmid_RepB"/>
</dbReference>
<dbReference type="Proteomes" id="UP001626536">
    <property type="component" value="Plasmid pRX1"/>
</dbReference>
<geneLocation type="plasmid" evidence="4 5">
    <name>pRX1</name>
</geneLocation>
<dbReference type="InterPro" id="IPR003115">
    <property type="entry name" value="ParB_N"/>
</dbReference>
<dbReference type="EMBL" id="CP136863">
    <property type="protein sequence ID" value="WOJ91652.1"/>
    <property type="molecule type" value="Genomic_DNA"/>
</dbReference>
<dbReference type="PANTHER" id="PTHR33375">
    <property type="entry name" value="CHROMOSOME-PARTITIONING PROTEIN PARB-RELATED"/>
    <property type="match status" value="1"/>
</dbReference>
<dbReference type="SMART" id="SM00470">
    <property type="entry name" value="ParB"/>
    <property type="match status" value="1"/>
</dbReference>
<dbReference type="InterPro" id="IPR050336">
    <property type="entry name" value="Chromosome_partition/occlusion"/>
</dbReference>
<feature type="domain" description="ParB-like N-terminal" evidence="3">
    <location>
        <begin position="68"/>
        <end position="159"/>
    </location>
</feature>
<name>A0ABZ0HXY4_9HYPH</name>
<feature type="region of interest" description="Disordered" evidence="2">
    <location>
        <begin position="1"/>
        <end position="34"/>
    </location>
</feature>
<accession>A0ABZ0HXY4</accession>
<sequence>MGLDDEELTAVNSTSQNNTNCPAHPSSQPTLGARGAVGAMGRSLERISAEMDAAKALGEQIAAGHNVVELDTTLIDVSFVPDRMLASDEDHDALVNAIRQHGQQVPILVRPHPDALGRYQVAFGHRRLRALVELNRPVRAVVRHLSDEELVVAQGQENNARKNLSYLERAIFATTLEDRGFGRDIIMSALSVDKTELSRLISISRSIPRRVAEAIGPAPKTGRRRWIELIERIGDPPQDKTIDRILADPAFINAPSDDRFKILFGALASRAPSTAKPTVWANDDGKQVAHIERVGQRVILTVDDKMAPHFGDYLVDRLPELYRAFQQRKRE</sequence>
<dbReference type="Pfam" id="PF02195">
    <property type="entry name" value="ParB_N"/>
    <property type="match status" value="1"/>
</dbReference>
<evidence type="ECO:0000313" key="4">
    <source>
        <dbReference type="EMBL" id="WOJ91652.1"/>
    </source>
</evidence>
<dbReference type="InterPro" id="IPR036086">
    <property type="entry name" value="ParB/Sulfiredoxin_sf"/>
</dbReference>
<gene>
    <name evidence="4" type="primary">repB</name>
    <name evidence="4" type="ORF">RZS28_19555</name>
</gene>
<dbReference type="NCBIfam" id="TIGR03454">
    <property type="entry name" value="partition_RepB"/>
    <property type="match status" value="1"/>
</dbReference>
<dbReference type="InterPro" id="IPR037972">
    <property type="entry name" value="RepB_N"/>
</dbReference>
<dbReference type="RefSeq" id="WP_318655080.1">
    <property type="nucleotide sequence ID" value="NZ_CP136863.1"/>
</dbReference>
<dbReference type="Gene3D" id="3.90.1530.30">
    <property type="match status" value="1"/>
</dbReference>
<dbReference type="InterPro" id="IPR004437">
    <property type="entry name" value="ParB/RepB/Spo0J"/>
</dbReference>
<dbReference type="NCBIfam" id="TIGR00180">
    <property type="entry name" value="parB_part"/>
    <property type="match status" value="1"/>
</dbReference>
<evidence type="ECO:0000313" key="5">
    <source>
        <dbReference type="Proteomes" id="UP001626536"/>
    </source>
</evidence>